<reference evidence="1 2" key="1">
    <citation type="journal article" date="2018" name="Front. Microbiol.">
        <title>Conversion of Methionine to Cysteine in Lactobacillus paracasei Depends on the Highly Mobile cysK-ctl-cysE Gene Cluster.</title>
        <authorList>
            <person name="Wuthrich D."/>
            <person name="Irmler S."/>
            <person name="Berthoud H."/>
            <person name="Guggenbuhl B."/>
            <person name="Eugster E."/>
            <person name="Bruggmann R."/>
        </authorList>
    </citation>
    <scope>NUCLEOTIDE SEQUENCE [LARGE SCALE GENOMIC DNA]</scope>
    <source>
        <strain evidence="1 2">FAM18157</strain>
    </source>
</reference>
<dbReference type="EMBL" id="LKFS01000064">
    <property type="protein sequence ID" value="RND81180.1"/>
    <property type="molecule type" value="Genomic_DNA"/>
</dbReference>
<dbReference type="AlphaFoldDB" id="A0A422M2J8"/>
<sequence length="85" mass="9569">MGLNVMAVLWPLRAGSLHVDFWVSERVLKKAGPVRNRSVSGPERDGRTLAIACRVLTRRFLGQRTRFEKSWPGFSGLATVFKKKA</sequence>
<gene>
    <name evidence="1" type="ORF">FAM18157_01557</name>
</gene>
<protein>
    <submittedName>
        <fullName evidence="1">Uncharacterized protein</fullName>
    </submittedName>
</protein>
<proteinExistence type="predicted"/>
<comment type="caution">
    <text evidence="1">The sequence shown here is derived from an EMBL/GenBank/DDBJ whole genome shotgun (WGS) entry which is preliminary data.</text>
</comment>
<dbReference type="AntiFam" id="ANF00268">
    <property type="entry name" value="DNA repeat translations related to WP_015765070.1"/>
</dbReference>
<accession>A0A422M2J8</accession>
<dbReference type="NCBIfam" id="NF040518">
    <property type="entry name" value="Lacto_Palin_RP3"/>
    <property type="match status" value="1"/>
</dbReference>
<name>A0A422M2J8_LACPA</name>
<evidence type="ECO:0000313" key="2">
    <source>
        <dbReference type="Proteomes" id="UP000284716"/>
    </source>
</evidence>
<evidence type="ECO:0000313" key="1">
    <source>
        <dbReference type="EMBL" id="RND81180.1"/>
    </source>
</evidence>
<organism evidence="1 2">
    <name type="scientific">Lacticaseibacillus paracasei</name>
    <name type="common">Lactobacillus paracasei</name>
    <dbReference type="NCBI Taxonomy" id="1597"/>
    <lineage>
        <taxon>Bacteria</taxon>
        <taxon>Bacillati</taxon>
        <taxon>Bacillota</taxon>
        <taxon>Bacilli</taxon>
        <taxon>Lactobacillales</taxon>
        <taxon>Lactobacillaceae</taxon>
        <taxon>Lacticaseibacillus</taxon>
    </lineage>
</organism>
<dbReference type="Proteomes" id="UP000284716">
    <property type="component" value="Unassembled WGS sequence"/>
</dbReference>